<protein>
    <submittedName>
        <fullName evidence="1">Uncharacterized protein</fullName>
    </submittedName>
</protein>
<organism evidence="1 2">
    <name type="scientific">Corynebacterium meitnerae</name>
    <dbReference type="NCBI Taxonomy" id="2913498"/>
    <lineage>
        <taxon>Bacteria</taxon>
        <taxon>Bacillati</taxon>
        <taxon>Actinomycetota</taxon>
        <taxon>Actinomycetes</taxon>
        <taxon>Mycobacteriales</taxon>
        <taxon>Corynebacteriaceae</taxon>
        <taxon>Corynebacterium</taxon>
    </lineage>
</organism>
<reference evidence="1" key="1">
    <citation type="submission" date="2022-02" db="EMBL/GenBank/DDBJ databases">
        <title>Corynebacterium sp. from urogenital microbiome.</title>
        <authorList>
            <person name="Cappelli E.A."/>
            <person name="Ribeiro T.G."/>
            <person name="Peixe L."/>
        </authorList>
    </citation>
    <scope>NUCLEOTIDE SEQUENCE</scope>
    <source>
        <strain evidence="1">C8Ua_172</strain>
    </source>
</reference>
<dbReference type="AlphaFoldDB" id="A0A9X3LUW6"/>
<dbReference type="RefSeq" id="WP_269966090.1">
    <property type="nucleotide sequence ID" value="NZ_JAKMUS010000017.1"/>
</dbReference>
<name>A0A9X3LUW6_9CORY</name>
<evidence type="ECO:0000313" key="1">
    <source>
        <dbReference type="EMBL" id="MCZ9294672.1"/>
    </source>
</evidence>
<accession>A0A9X3LUW6</accession>
<dbReference type="EMBL" id="JAKMUS010000017">
    <property type="protein sequence ID" value="MCZ9294672.1"/>
    <property type="molecule type" value="Genomic_DNA"/>
</dbReference>
<gene>
    <name evidence="1" type="ORF">L8U60_09270</name>
</gene>
<comment type="caution">
    <text evidence="1">The sequence shown here is derived from an EMBL/GenBank/DDBJ whole genome shotgun (WGS) entry which is preliminary data.</text>
</comment>
<evidence type="ECO:0000313" key="2">
    <source>
        <dbReference type="Proteomes" id="UP001146468"/>
    </source>
</evidence>
<dbReference type="Proteomes" id="UP001146468">
    <property type="component" value="Unassembled WGS sequence"/>
</dbReference>
<sequence>MRLVHCACDTGFIFGGAVDVEEHRLPAIPSRKDLRFLDEVARLVLPVDPTPSLQEIAASPSVSHLGEPTFAPQQPDEPLRVIVSGTDAALSAVLTRMMRADYLWAEVAYLPVDPTSPASVLWGLADLSSAERLALAVSGPVRPIPCIRNDSGVVVAGSAMLQHVDDAPYFGEIVVDSTVLIRGTGEPARRGAVTPYGARLVPTVSAPGLAAAAIVGPVNPPARRFPRLWGGREFVPSPLDPTHTPTGRALQSGGQGILVTVDGVAAKRPVERVTFYRHLRDIQAVRG</sequence>
<keyword evidence="2" id="KW-1185">Reference proteome</keyword>
<proteinExistence type="predicted"/>